<dbReference type="KEGG" id="ngr:NAEGRDRAFT_68899"/>
<reference evidence="5 6" key="1">
    <citation type="journal article" date="2010" name="Cell">
        <title>The genome of Naegleria gruberi illuminates early eukaryotic versatility.</title>
        <authorList>
            <person name="Fritz-Laylin L.K."/>
            <person name="Prochnik S.E."/>
            <person name="Ginger M.L."/>
            <person name="Dacks J.B."/>
            <person name="Carpenter M.L."/>
            <person name="Field M.C."/>
            <person name="Kuo A."/>
            <person name="Paredez A."/>
            <person name="Chapman J."/>
            <person name="Pham J."/>
            <person name="Shu S."/>
            <person name="Neupane R."/>
            <person name="Cipriano M."/>
            <person name="Mancuso J."/>
            <person name="Tu H."/>
            <person name="Salamov A."/>
            <person name="Lindquist E."/>
            <person name="Shapiro H."/>
            <person name="Lucas S."/>
            <person name="Grigoriev I.V."/>
            <person name="Cande W.Z."/>
            <person name="Fulton C."/>
            <person name="Rokhsar D.S."/>
            <person name="Dawson S.C."/>
        </authorList>
    </citation>
    <scope>NUCLEOTIDE SEQUENCE [LARGE SCALE GENOMIC DNA]</scope>
    <source>
        <strain evidence="5 6">NEG-M</strain>
    </source>
</reference>
<dbReference type="Pfam" id="PF00533">
    <property type="entry name" value="BRCT"/>
    <property type="match status" value="1"/>
</dbReference>
<gene>
    <name evidence="5" type="ORF">NAEGRDRAFT_68899</name>
</gene>
<dbReference type="PROSITE" id="PS50172">
    <property type="entry name" value="BRCT"/>
    <property type="match status" value="1"/>
</dbReference>
<dbReference type="InParanoid" id="D2VJ41"/>
<dbReference type="CDD" id="cd09917">
    <property type="entry name" value="F-box_SF"/>
    <property type="match status" value="1"/>
</dbReference>
<dbReference type="CDD" id="cd17747">
    <property type="entry name" value="BRCT_PARP1"/>
    <property type="match status" value="1"/>
</dbReference>
<feature type="domain" description="BRCT" evidence="3">
    <location>
        <begin position="7"/>
        <end position="100"/>
    </location>
</feature>
<evidence type="ECO:0000259" key="4">
    <source>
        <dbReference type="PROSITE" id="PS50181"/>
    </source>
</evidence>
<accession>D2VJ41</accession>
<dbReference type="Gene3D" id="3.40.50.10190">
    <property type="entry name" value="BRCT domain"/>
    <property type="match status" value="1"/>
</dbReference>
<dbReference type="InterPro" id="IPR032675">
    <property type="entry name" value="LRR_dom_sf"/>
</dbReference>
<protein>
    <submittedName>
        <fullName evidence="5">BRCT domain-containing protein</fullName>
    </submittedName>
</protein>
<dbReference type="PANTHER" id="PTHR13561:SF20">
    <property type="entry name" value="DNA TOPOISOMERASE 2-BINDING PROTEIN 1"/>
    <property type="match status" value="1"/>
</dbReference>
<dbReference type="Pfam" id="PF00646">
    <property type="entry name" value="F-box"/>
    <property type="match status" value="1"/>
</dbReference>
<keyword evidence="1" id="KW-0677">Repeat</keyword>
<proteinExistence type="predicted"/>
<feature type="domain" description="F-box" evidence="4">
    <location>
        <begin position="151"/>
        <end position="199"/>
    </location>
</feature>
<evidence type="ECO:0000256" key="1">
    <source>
        <dbReference type="ARBA" id="ARBA00022737"/>
    </source>
</evidence>
<dbReference type="Gene3D" id="3.80.10.10">
    <property type="entry name" value="Ribonuclease Inhibitor"/>
    <property type="match status" value="1"/>
</dbReference>
<evidence type="ECO:0000256" key="2">
    <source>
        <dbReference type="SAM" id="MobiDB-lite"/>
    </source>
</evidence>
<dbReference type="GeneID" id="8853272"/>
<evidence type="ECO:0000259" key="3">
    <source>
        <dbReference type="PROSITE" id="PS50172"/>
    </source>
</evidence>
<dbReference type="InterPro" id="IPR001357">
    <property type="entry name" value="BRCT_dom"/>
</dbReference>
<dbReference type="InterPro" id="IPR036047">
    <property type="entry name" value="F-box-like_dom_sf"/>
</dbReference>
<dbReference type="PANTHER" id="PTHR13561">
    <property type="entry name" value="DNA REPLICATION REGULATOR DPB11-RELATED"/>
    <property type="match status" value="1"/>
</dbReference>
<dbReference type="SUPFAM" id="SSF52113">
    <property type="entry name" value="BRCT domain"/>
    <property type="match status" value="1"/>
</dbReference>
<sequence>MVKKSNGKSGVLSSLVFCCSGTLSKKRSDVESDIKKNGGKTSSSVTNSTNFLITTEHEARGIPTSKVNNAKAKDVPIVSEDFLWKCIDSGKVVDYRKYLLISGSGSGSHSDDSGSDSDSDSKAKKKRKTSSKSTASSSGKASSSGSKIIKFKEFNKLPDEIVRQIFTFCSVSDLIRLSCISKFNTLIADETEEETVAFLLSVRNQNVKSRVENNLFHHIHDNEYEFKGEPVLKLTPEEICNLQKSIGRLAITAEKRKDWKKRVQKAIQVDVTNHKHAKRTDYNSSTIFHLIKSEEAMSRYFTTGLKYSRIYFKDEDDGDEDEDDDDEEEGKVKRKNTYKGSVKLQLKKTLDNIEKFEELDLAKFEEDFHDKKPKIFIDWIKQNSKKLQQINSINLLNVDEEDNDVCYIQQDDMTSVFNSLPKLSFWRSKGGENLNISAQFSHINLKSLVLISASLSTDFLTNLFNAYLPNLTHLELFIGLSVDGCNDEFMKNSKLLSKDEKGIFPSLTYLGLRNFEFLNQCTKTIFESAISKRVHIIDFSLSNLNDKGVNEFVELLESGIESDYLHLQILDLSHCFVSNKVRSRLNQLPIIVNTSPAECYSGAEDEEGDIYLHSH</sequence>
<dbReference type="SUPFAM" id="SSF81383">
    <property type="entry name" value="F-box domain"/>
    <property type="match status" value="1"/>
</dbReference>
<dbReference type="GO" id="GO:0007095">
    <property type="term" value="P:mitotic G2 DNA damage checkpoint signaling"/>
    <property type="evidence" value="ECO:0007669"/>
    <property type="project" value="TreeGrafter"/>
</dbReference>
<dbReference type="InterPro" id="IPR036420">
    <property type="entry name" value="BRCT_dom_sf"/>
</dbReference>
<evidence type="ECO:0000313" key="6">
    <source>
        <dbReference type="Proteomes" id="UP000006671"/>
    </source>
</evidence>
<dbReference type="Proteomes" id="UP000006671">
    <property type="component" value="Unassembled WGS sequence"/>
</dbReference>
<dbReference type="RefSeq" id="XP_002675956.1">
    <property type="nucleotide sequence ID" value="XM_002675910.1"/>
</dbReference>
<dbReference type="PROSITE" id="PS50181">
    <property type="entry name" value="FBOX"/>
    <property type="match status" value="1"/>
</dbReference>
<dbReference type="AlphaFoldDB" id="D2VJ41"/>
<dbReference type="EMBL" id="GG738875">
    <property type="protein sequence ID" value="EFC43212.1"/>
    <property type="molecule type" value="Genomic_DNA"/>
</dbReference>
<dbReference type="SUPFAM" id="SSF52047">
    <property type="entry name" value="RNI-like"/>
    <property type="match status" value="1"/>
</dbReference>
<organism evidence="6">
    <name type="scientific">Naegleria gruberi</name>
    <name type="common">Amoeba</name>
    <dbReference type="NCBI Taxonomy" id="5762"/>
    <lineage>
        <taxon>Eukaryota</taxon>
        <taxon>Discoba</taxon>
        <taxon>Heterolobosea</taxon>
        <taxon>Tetramitia</taxon>
        <taxon>Eutetramitia</taxon>
        <taxon>Vahlkampfiidae</taxon>
        <taxon>Naegleria</taxon>
    </lineage>
</organism>
<feature type="region of interest" description="Disordered" evidence="2">
    <location>
        <begin position="104"/>
        <end position="143"/>
    </location>
</feature>
<feature type="compositionally biased region" description="Low complexity" evidence="2">
    <location>
        <begin position="131"/>
        <end position="143"/>
    </location>
</feature>
<dbReference type="GO" id="GO:0006270">
    <property type="term" value="P:DNA replication initiation"/>
    <property type="evidence" value="ECO:0007669"/>
    <property type="project" value="TreeGrafter"/>
</dbReference>
<dbReference type="VEuPathDB" id="AmoebaDB:NAEGRDRAFT_68899"/>
<keyword evidence="6" id="KW-1185">Reference proteome</keyword>
<name>D2VJ41_NAEGR</name>
<dbReference type="SMART" id="SM00292">
    <property type="entry name" value="BRCT"/>
    <property type="match status" value="1"/>
</dbReference>
<dbReference type="InterPro" id="IPR001810">
    <property type="entry name" value="F-box_dom"/>
</dbReference>
<dbReference type="OrthoDB" id="251770at2759"/>
<dbReference type="GO" id="GO:0033314">
    <property type="term" value="P:mitotic DNA replication checkpoint signaling"/>
    <property type="evidence" value="ECO:0007669"/>
    <property type="project" value="TreeGrafter"/>
</dbReference>
<evidence type="ECO:0000313" key="5">
    <source>
        <dbReference type="EMBL" id="EFC43212.1"/>
    </source>
</evidence>